<dbReference type="Pfam" id="PF01594">
    <property type="entry name" value="AI-2E_transport"/>
    <property type="match status" value="1"/>
</dbReference>
<dbReference type="PANTHER" id="PTHR21716:SF53">
    <property type="entry name" value="PERMEASE PERM-RELATED"/>
    <property type="match status" value="1"/>
</dbReference>
<feature type="transmembrane region" description="Helical" evidence="9">
    <location>
        <begin position="90"/>
        <end position="111"/>
    </location>
</feature>
<organism evidence="10 11">
    <name type="scientific">Occultella glacieicola</name>
    <dbReference type="NCBI Taxonomy" id="2518684"/>
    <lineage>
        <taxon>Bacteria</taxon>
        <taxon>Bacillati</taxon>
        <taxon>Actinomycetota</taxon>
        <taxon>Actinomycetes</taxon>
        <taxon>Micrococcales</taxon>
        <taxon>Ruaniaceae</taxon>
        <taxon>Occultella</taxon>
    </lineage>
</organism>
<evidence type="ECO:0000313" key="11">
    <source>
        <dbReference type="Proteomes" id="UP000504882"/>
    </source>
</evidence>
<feature type="compositionally biased region" description="Pro residues" evidence="8">
    <location>
        <begin position="381"/>
        <end position="392"/>
    </location>
</feature>
<proteinExistence type="inferred from homology"/>
<feature type="region of interest" description="Disordered" evidence="8">
    <location>
        <begin position="371"/>
        <end position="399"/>
    </location>
</feature>
<protein>
    <submittedName>
        <fullName evidence="10">AI-2E family transporter</fullName>
    </submittedName>
</protein>
<dbReference type="EMBL" id="SMNA01000003">
    <property type="protein sequence ID" value="TDE95943.1"/>
    <property type="molecule type" value="Genomic_DNA"/>
</dbReference>
<sequence length="399" mass="41463">MSPADRPRRSVHEVSASDPIADRRPPPWLPRALVQVVLAAILAVVAFRVLGSLRGVISTVVIAFILALAMEPAVNGLVRHRWRRGPATATVMLGGLVAVVALVAVFGNLFVTQLGQLLTALDDALVAFRANLDPALAGRIPDRQAIVTEALERYGADLASGILGVGGVLAAGFLTATGVLLIAFYMLAAGPRLRIAICRPLEPIRQARVLAMWAIAQEKLSGFIGSRVVLALVSATCTSIFLGLIGIGYALPLGLFVGIVSQFVPTVGTYIAGALPVAVAGAQSIGLGLAVLAWIIAYQQFENLILSPRVSSRALEINPAVSFVAVIAFGAVLGPIGAFVGLPLAATAQAVISTYLRRHELIDSALLRDDPVARRRRGGPPAGPEQPDPGAAPPTAATA</sequence>
<keyword evidence="5 9" id="KW-0812">Transmembrane</keyword>
<evidence type="ECO:0000256" key="4">
    <source>
        <dbReference type="ARBA" id="ARBA00022475"/>
    </source>
</evidence>
<evidence type="ECO:0000256" key="1">
    <source>
        <dbReference type="ARBA" id="ARBA00004651"/>
    </source>
</evidence>
<comment type="caution">
    <text evidence="10">The sequence shown here is derived from an EMBL/GenBank/DDBJ whole genome shotgun (WGS) entry which is preliminary data.</text>
</comment>
<feature type="transmembrane region" description="Helical" evidence="9">
    <location>
        <begin position="228"/>
        <end position="251"/>
    </location>
</feature>
<feature type="transmembrane region" description="Helical" evidence="9">
    <location>
        <begin position="319"/>
        <end position="346"/>
    </location>
</feature>
<reference evidence="10 11" key="1">
    <citation type="submission" date="2019-03" db="EMBL/GenBank/DDBJ databases">
        <title>Genomic features of bacteria from cold environments.</title>
        <authorList>
            <person name="Shen L."/>
        </authorList>
    </citation>
    <scope>NUCLEOTIDE SEQUENCE [LARGE SCALE GENOMIC DNA]</scope>
    <source>
        <strain evidence="11">T3246-1</strain>
    </source>
</reference>
<evidence type="ECO:0000256" key="9">
    <source>
        <dbReference type="SAM" id="Phobius"/>
    </source>
</evidence>
<dbReference type="InterPro" id="IPR002549">
    <property type="entry name" value="AI-2E-like"/>
</dbReference>
<feature type="transmembrane region" description="Helical" evidence="9">
    <location>
        <begin position="162"/>
        <end position="187"/>
    </location>
</feature>
<keyword evidence="6 9" id="KW-1133">Transmembrane helix</keyword>
<accession>A0ABY2E5T0</accession>
<keyword evidence="7 9" id="KW-0472">Membrane</keyword>
<evidence type="ECO:0000256" key="3">
    <source>
        <dbReference type="ARBA" id="ARBA00022448"/>
    </source>
</evidence>
<comment type="similarity">
    <text evidence="2">Belongs to the autoinducer-2 exporter (AI-2E) (TC 2.A.86) family.</text>
</comment>
<feature type="transmembrane region" description="Helical" evidence="9">
    <location>
        <begin position="32"/>
        <end position="50"/>
    </location>
</feature>
<dbReference type="Proteomes" id="UP000504882">
    <property type="component" value="Unassembled WGS sequence"/>
</dbReference>
<evidence type="ECO:0000256" key="8">
    <source>
        <dbReference type="SAM" id="MobiDB-lite"/>
    </source>
</evidence>
<feature type="transmembrane region" description="Helical" evidence="9">
    <location>
        <begin position="271"/>
        <end position="298"/>
    </location>
</feature>
<keyword evidence="11" id="KW-1185">Reference proteome</keyword>
<dbReference type="PANTHER" id="PTHR21716">
    <property type="entry name" value="TRANSMEMBRANE PROTEIN"/>
    <property type="match status" value="1"/>
</dbReference>
<keyword evidence="3" id="KW-0813">Transport</keyword>
<keyword evidence="4" id="KW-1003">Cell membrane</keyword>
<feature type="transmembrane region" description="Helical" evidence="9">
    <location>
        <begin position="56"/>
        <end position="78"/>
    </location>
</feature>
<evidence type="ECO:0000256" key="5">
    <source>
        <dbReference type="ARBA" id="ARBA00022692"/>
    </source>
</evidence>
<evidence type="ECO:0000256" key="7">
    <source>
        <dbReference type="ARBA" id="ARBA00023136"/>
    </source>
</evidence>
<evidence type="ECO:0000256" key="6">
    <source>
        <dbReference type="ARBA" id="ARBA00022989"/>
    </source>
</evidence>
<gene>
    <name evidence="10" type="ORF">EXU48_06740</name>
</gene>
<evidence type="ECO:0000256" key="2">
    <source>
        <dbReference type="ARBA" id="ARBA00009773"/>
    </source>
</evidence>
<evidence type="ECO:0000313" key="10">
    <source>
        <dbReference type="EMBL" id="TDE95943.1"/>
    </source>
</evidence>
<comment type="subcellular location">
    <subcellularLocation>
        <location evidence="1">Cell membrane</location>
        <topology evidence="1">Multi-pass membrane protein</topology>
    </subcellularLocation>
</comment>
<name>A0ABY2E5T0_9MICO</name>